<dbReference type="PRINTS" id="PR01415">
    <property type="entry name" value="ANKYRIN"/>
</dbReference>
<feature type="repeat" description="ANK" evidence="2">
    <location>
        <begin position="910"/>
        <end position="942"/>
    </location>
</feature>
<evidence type="ECO:0000313" key="5">
    <source>
        <dbReference type="EMBL" id="KAL0633451.1"/>
    </source>
</evidence>
<dbReference type="Gene3D" id="3.40.50.300">
    <property type="entry name" value="P-loop containing nucleotide triphosphate hydrolases"/>
    <property type="match status" value="1"/>
</dbReference>
<organism evidence="5 6">
    <name type="scientific">Discina gigas</name>
    <dbReference type="NCBI Taxonomy" id="1032678"/>
    <lineage>
        <taxon>Eukaryota</taxon>
        <taxon>Fungi</taxon>
        <taxon>Dikarya</taxon>
        <taxon>Ascomycota</taxon>
        <taxon>Pezizomycotina</taxon>
        <taxon>Pezizomycetes</taxon>
        <taxon>Pezizales</taxon>
        <taxon>Discinaceae</taxon>
        <taxon>Discina</taxon>
    </lineage>
</organism>
<dbReference type="Pfam" id="PF22939">
    <property type="entry name" value="WHD_GPIID"/>
    <property type="match status" value="1"/>
</dbReference>
<dbReference type="PROSITE" id="PS50297">
    <property type="entry name" value="ANK_REP_REGION"/>
    <property type="match status" value="3"/>
</dbReference>
<feature type="repeat" description="ANK" evidence="2">
    <location>
        <begin position="976"/>
        <end position="1008"/>
    </location>
</feature>
<proteinExistence type="predicted"/>
<dbReference type="SMART" id="SM00248">
    <property type="entry name" value="ANK"/>
    <property type="match status" value="3"/>
</dbReference>
<dbReference type="InterPro" id="IPR029058">
    <property type="entry name" value="AB_hydrolase_fold"/>
</dbReference>
<dbReference type="InterPro" id="IPR002110">
    <property type="entry name" value="Ankyrin_rpt"/>
</dbReference>
<dbReference type="Gene3D" id="1.25.40.20">
    <property type="entry name" value="Ankyrin repeat-containing domain"/>
    <property type="match status" value="1"/>
</dbReference>
<feature type="repeat" description="ANK" evidence="2">
    <location>
        <begin position="943"/>
        <end position="975"/>
    </location>
</feature>
<gene>
    <name evidence="5" type="ORF">Q9L58_007664</name>
</gene>
<keyword evidence="6" id="KW-1185">Reference proteome</keyword>
<dbReference type="EMBL" id="JBBBZM010000125">
    <property type="protein sequence ID" value="KAL0633451.1"/>
    <property type="molecule type" value="Genomic_DNA"/>
</dbReference>
<keyword evidence="1" id="KW-0677">Repeat</keyword>
<feature type="domain" description="GPI inositol-deacylase winged helix" evidence="3">
    <location>
        <begin position="708"/>
        <end position="792"/>
    </location>
</feature>
<dbReference type="Proteomes" id="UP001447188">
    <property type="component" value="Unassembled WGS sequence"/>
</dbReference>
<comment type="caution">
    <text evidence="5">The sequence shown here is derived from an EMBL/GenBank/DDBJ whole genome shotgun (WGS) entry which is preliminary data.</text>
</comment>
<dbReference type="SUPFAM" id="SSF52540">
    <property type="entry name" value="P-loop containing nucleoside triphosphate hydrolases"/>
    <property type="match status" value="1"/>
</dbReference>
<evidence type="ECO:0000256" key="1">
    <source>
        <dbReference type="ARBA" id="ARBA00022737"/>
    </source>
</evidence>
<dbReference type="InterPro" id="IPR056884">
    <property type="entry name" value="NPHP3-like_N"/>
</dbReference>
<dbReference type="PANTHER" id="PTHR10039:SF14">
    <property type="entry name" value="NACHT DOMAIN-CONTAINING PROTEIN"/>
    <property type="match status" value="1"/>
</dbReference>
<reference evidence="5 6" key="1">
    <citation type="submission" date="2024-02" db="EMBL/GenBank/DDBJ databases">
        <title>Discinaceae phylogenomics.</title>
        <authorList>
            <person name="Dirks A.C."/>
            <person name="James T.Y."/>
        </authorList>
    </citation>
    <scope>NUCLEOTIDE SEQUENCE [LARGE SCALE GENOMIC DNA]</scope>
    <source>
        <strain evidence="5 6">ACD0624</strain>
    </source>
</reference>
<evidence type="ECO:0000256" key="2">
    <source>
        <dbReference type="PROSITE-ProRule" id="PRU00023"/>
    </source>
</evidence>
<dbReference type="Gene3D" id="3.40.50.1820">
    <property type="entry name" value="alpha/beta hydrolase"/>
    <property type="match status" value="1"/>
</dbReference>
<name>A0ABR3GCA2_9PEZI</name>
<evidence type="ECO:0000313" key="6">
    <source>
        <dbReference type="Proteomes" id="UP001447188"/>
    </source>
</evidence>
<dbReference type="Pfam" id="PF12796">
    <property type="entry name" value="Ank_2"/>
    <property type="match status" value="1"/>
</dbReference>
<sequence>MNDIGLEGPSIPRKMITLRISNIPGSTTKDHLCQTLEGLGTHWNGTRDTAKRRRENNIHSFSLAPSPSAVDHHRYQVATVTFKEIPLALKSCVSSYDTLHLSVRGTGSEFEAAVDSHFRGLTPLNDTPNPSVDIIAVTGLAGHAFGSWKSHGCPEMWLRDFIPDDLLENGYNARILVYGYDTKLVGSTSDASIYEISKQFLEAVKDTRRQKTEAHRPIILIGHSLGGLVIKEALMEADKTYHDIFRSCYGILFFGVPNRGLEITQLASMVKGQPNSHLVRDLCGRSQFLDLLHRSFCHHFRLEDSKIISVYETKDTETVQTILETGEWARGGKPVRMVTRQSAIHSTDGRNIPLDADHSTLVKFRSRTDLNYQTIRNEILDLTRDAPKIIENRFAVQRGEELTEKEKECLRSLIPDNNDPTLKIPPTKVYSGTCEWLLTTEEFMDWRFSGNTSKLLWISGHPGTGKTVLMSFLLRELRKRSTVAYFFCDDKDEGRRTAAAILKSLVYQLLHGNVSLLGHIMQEFERFRDGEQKSWSFDTLWEIFCNIARDTEARPVYCLIDALDECEETEGRDISRSGLLSRIKDLYSSGTGCQIRLIITSRPYADIQTCLKVFGTISLGQTTTKQDISRFITEKLRVAFQDKFSDEFTEKVARWLCQEAEGMFLWVALVIKDLSSCFLEAEVDTRLETLPKGLYGYYDSILGRIPSEHRERAKQMLMWIVYAARPMTLVELNTALAISTASTTLNIKNGQSHNLKLELETRCGMLIEFREGSNETVHLTHQSVKEFLTSETEVIEQSRFKLIHHSAFYVPRCIANSLLGRNCIIHLLSEDFVNIQIPPRGRVNLTGYPLLEYSTMNWAHHLQHIEPLDLNMINALDFFRFPSIKQFRTWARLYMSLGNIWSMSMKIEPESFHPIHAAAYFGIPSLTSLLLQKGVDVNVADLKGRTPLHWAVNRGRKEMVRFLVERGANMSTENIYGLTPLNSAAMYGYEEIARFLVEYGAGVDTKNAFSGW</sequence>
<dbReference type="SUPFAM" id="SSF53474">
    <property type="entry name" value="alpha/beta-Hydrolases"/>
    <property type="match status" value="1"/>
</dbReference>
<evidence type="ECO:0000259" key="3">
    <source>
        <dbReference type="Pfam" id="PF22939"/>
    </source>
</evidence>
<protein>
    <submittedName>
        <fullName evidence="5">Uncharacterized protein</fullName>
    </submittedName>
</protein>
<evidence type="ECO:0000259" key="4">
    <source>
        <dbReference type="Pfam" id="PF24883"/>
    </source>
</evidence>
<dbReference type="InterPro" id="IPR036770">
    <property type="entry name" value="Ankyrin_rpt-contain_sf"/>
</dbReference>
<dbReference type="PANTHER" id="PTHR10039">
    <property type="entry name" value="AMELOGENIN"/>
    <property type="match status" value="1"/>
</dbReference>
<dbReference type="InterPro" id="IPR027417">
    <property type="entry name" value="P-loop_NTPase"/>
</dbReference>
<keyword evidence="2" id="KW-0040">ANK repeat</keyword>
<dbReference type="Pfam" id="PF24883">
    <property type="entry name" value="NPHP3_N"/>
    <property type="match status" value="1"/>
</dbReference>
<dbReference type="InterPro" id="IPR054471">
    <property type="entry name" value="GPIID_WHD"/>
</dbReference>
<accession>A0ABR3GCA2</accession>
<feature type="domain" description="Nephrocystin 3-like N-terminal" evidence="4">
    <location>
        <begin position="432"/>
        <end position="602"/>
    </location>
</feature>
<dbReference type="PROSITE" id="PS50088">
    <property type="entry name" value="ANK_REPEAT"/>
    <property type="match status" value="3"/>
</dbReference>
<dbReference type="SUPFAM" id="SSF48403">
    <property type="entry name" value="Ankyrin repeat"/>
    <property type="match status" value="1"/>
</dbReference>